<evidence type="ECO:0000256" key="1">
    <source>
        <dbReference type="ARBA" id="ARBA00013194"/>
    </source>
</evidence>
<proteinExistence type="predicted"/>
<dbReference type="InterPro" id="IPR044665">
    <property type="entry name" value="E_coli_cyclophilin_A-like"/>
</dbReference>
<dbReference type="Pfam" id="PF00160">
    <property type="entry name" value="Pro_isomerase"/>
    <property type="match status" value="1"/>
</dbReference>
<dbReference type="EMBL" id="BX950229">
    <property type="protein sequence ID" value="CAF30684.1"/>
    <property type="molecule type" value="Genomic_DNA"/>
</dbReference>
<feature type="domain" description="PPIase cyclophilin-type" evidence="4">
    <location>
        <begin position="43"/>
        <end position="198"/>
    </location>
</feature>
<gene>
    <name evidence="5" type="primary">ppiB</name>
    <name evidence="5" type="ordered locus">MMP1128</name>
</gene>
<dbReference type="KEGG" id="mmp:MMP1128"/>
<dbReference type="AlphaFoldDB" id="Q6LY63"/>
<dbReference type="EC" id="5.2.1.8" evidence="1"/>
<dbReference type="CDD" id="cd01920">
    <property type="entry name" value="cyclophilin_EcCYP_like"/>
    <property type="match status" value="1"/>
</dbReference>
<dbReference type="RefSeq" id="WP_011171072.1">
    <property type="nucleotide sequence ID" value="NC_005791.1"/>
</dbReference>
<dbReference type="InterPro" id="IPR029000">
    <property type="entry name" value="Cyclophilin-like_dom_sf"/>
</dbReference>
<dbReference type="HOGENOM" id="CLU_012062_16_9_2"/>
<accession>Q6LY63</accession>
<evidence type="ECO:0000259" key="4">
    <source>
        <dbReference type="PROSITE" id="PS50072"/>
    </source>
</evidence>
<dbReference type="GO" id="GO:0003755">
    <property type="term" value="F:peptidyl-prolyl cis-trans isomerase activity"/>
    <property type="evidence" value="ECO:0007669"/>
    <property type="project" value="UniProtKB-KW"/>
</dbReference>
<protein>
    <recommendedName>
        <fullName evidence="1">peptidylprolyl isomerase</fullName>
        <ecNumber evidence="1">5.2.1.8</ecNumber>
    </recommendedName>
</protein>
<name>Q6LY63_METMP</name>
<sequence length="203" mass="22553">MDFKNAIFIIVASIVLLTSFSGCTESDSTTSNETGEIVYATIQTNYGNMTFELYPDKAPITVENFKKYAESGFYEGTIFHRVISDFMIQGGGFTANGTKKETLDPIKNEADNGLSNKRGTIAMARTNIVDSATSQFFINTVDNSYLDYQNDQNYGYAVFGELTDGFDVLDKIENVATANNGQYQNWPVEDVIIEKVTIDPIKK</sequence>
<organism evidence="6">
    <name type="scientific">Methanococcus maripaludis (strain DSM 14266 / JCM 13030 / NBRC 101832 / S2 / LL)</name>
    <dbReference type="NCBI Taxonomy" id="267377"/>
    <lineage>
        <taxon>Archaea</taxon>
        <taxon>Methanobacteriati</taxon>
        <taxon>Methanobacteriota</taxon>
        <taxon>Methanomada group</taxon>
        <taxon>Methanococci</taxon>
        <taxon>Methanococcales</taxon>
        <taxon>Methanococcaceae</taxon>
        <taxon>Methanococcus</taxon>
    </lineage>
</organism>
<dbReference type="SUPFAM" id="SSF50891">
    <property type="entry name" value="Cyclophilin-like"/>
    <property type="match status" value="1"/>
</dbReference>
<dbReference type="Gene3D" id="2.40.100.10">
    <property type="entry name" value="Cyclophilin-like"/>
    <property type="match status" value="1"/>
</dbReference>
<dbReference type="STRING" id="267377.MMP1128"/>
<dbReference type="PANTHER" id="PTHR43246">
    <property type="entry name" value="PEPTIDYL-PROLYL CIS-TRANS ISOMERASE CYP38, CHLOROPLASTIC"/>
    <property type="match status" value="1"/>
</dbReference>
<evidence type="ECO:0000256" key="2">
    <source>
        <dbReference type="ARBA" id="ARBA00023110"/>
    </source>
</evidence>
<evidence type="ECO:0000256" key="3">
    <source>
        <dbReference type="ARBA" id="ARBA00023235"/>
    </source>
</evidence>
<dbReference type="GO" id="GO:0006457">
    <property type="term" value="P:protein folding"/>
    <property type="evidence" value="ECO:0007669"/>
    <property type="project" value="InterPro"/>
</dbReference>
<dbReference type="OrthoDB" id="12184at2157"/>
<dbReference type="GeneID" id="2761226"/>
<evidence type="ECO:0000313" key="5">
    <source>
        <dbReference type="EMBL" id="CAF30684.1"/>
    </source>
</evidence>
<keyword evidence="2" id="KW-0697">Rotamase</keyword>
<dbReference type="InterPro" id="IPR020892">
    <property type="entry name" value="Cyclophilin-type_PPIase_CS"/>
</dbReference>
<dbReference type="EnsemblBacteria" id="CAF30684">
    <property type="protein sequence ID" value="CAF30684"/>
    <property type="gene ID" value="MMP1128"/>
</dbReference>
<dbReference type="PRINTS" id="PR00153">
    <property type="entry name" value="CSAPPISMRASE"/>
</dbReference>
<evidence type="ECO:0000313" key="6">
    <source>
        <dbReference type="Proteomes" id="UP000000590"/>
    </source>
</evidence>
<dbReference type="PROSITE" id="PS51257">
    <property type="entry name" value="PROKAR_LIPOPROTEIN"/>
    <property type="match status" value="1"/>
</dbReference>
<dbReference type="PATRIC" id="fig|267377.15.peg.1161"/>
<dbReference type="PROSITE" id="PS00170">
    <property type="entry name" value="CSA_PPIASE_1"/>
    <property type="match status" value="1"/>
</dbReference>
<dbReference type="Proteomes" id="UP000000590">
    <property type="component" value="Chromosome"/>
</dbReference>
<dbReference type="InterPro" id="IPR002130">
    <property type="entry name" value="Cyclophilin-type_PPIase_dom"/>
</dbReference>
<keyword evidence="3 5" id="KW-0413">Isomerase</keyword>
<dbReference type="PROSITE" id="PS50072">
    <property type="entry name" value="CSA_PPIASE_2"/>
    <property type="match status" value="1"/>
</dbReference>
<reference evidence="5 6" key="1">
    <citation type="journal article" date="2004" name="J. Bacteriol.">
        <title>Complete genome sequence of the genetically tractable hydrogenotrophic methanogen Methanococcus maripaludis.</title>
        <authorList>
            <person name="Hendrickson E.L."/>
            <person name="Kaul R."/>
            <person name="Zhou Y."/>
            <person name="Bovee D."/>
            <person name="Chapman P."/>
            <person name="Chung J."/>
            <person name="Conway de Macario E."/>
            <person name="Dodsworth J.A."/>
            <person name="Gillett W."/>
            <person name="Graham D.E."/>
            <person name="Hackett M."/>
            <person name="Haydock A.K."/>
            <person name="Kang A."/>
            <person name="Land M.L."/>
            <person name="Levy R."/>
            <person name="Lie T.J."/>
            <person name="Major T.A."/>
            <person name="Moore B.C."/>
            <person name="Porat I."/>
            <person name="Palmeiri A."/>
            <person name="Rouse G."/>
            <person name="Saenphimmachak C."/>
            <person name="Soll D."/>
            <person name="Van Dien S."/>
            <person name="Wang T."/>
            <person name="Whitman W.B."/>
            <person name="Xia Q."/>
            <person name="Zhang Y."/>
            <person name="Larimer F.W."/>
            <person name="Olson M.V."/>
            <person name="Leigh J.A."/>
        </authorList>
    </citation>
    <scope>NUCLEOTIDE SEQUENCE [LARGE SCALE GENOMIC DNA]</scope>
    <source>
        <strain evidence="6">S2 / LL</strain>
    </source>
</reference>
<keyword evidence="6" id="KW-1185">Reference proteome</keyword>
<dbReference type="eggNOG" id="arCOG04767">
    <property type="taxonomic scope" value="Archaea"/>
</dbReference>